<reference evidence="2" key="1">
    <citation type="submission" date="2019-12" db="EMBL/GenBank/DDBJ databases">
        <title>An insight into the sialome of adult female Ixodes ricinus ticks feeding for 6 days.</title>
        <authorList>
            <person name="Perner J."/>
            <person name="Ribeiro J.M.C."/>
        </authorList>
    </citation>
    <scope>NUCLEOTIDE SEQUENCE</scope>
    <source>
        <strain evidence="2">Semi-engorged</strain>
        <tissue evidence="2">Salivary glands</tissue>
    </source>
</reference>
<keyword evidence="1" id="KW-0732">Signal</keyword>
<dbReference type="AlphaFoldDB" id="A0A6B0UUS5"/>
<name>A0A6B0UUS5_IXORI</name>
<proteinExistence type="predicted"/>
<dbReference type="EMBL" id="GIFC01011480">
    <property type="protein sequence ID" value="MXU93563.1"/>
    <property type="molecule type" value="Transcribed_RNA"/>
</dbReference>
<evidence type="ECO:0000256" key="1">
    <source>
        <dbReference type="SAM" id="SignalP"/>
    </source>
</evidence>
<feature type="chain" id="PRO_5025504541" evidence="1">
    <location>
        <begin position="20"/>
        <end position="148"/>
    </location>
</feature>
<protein>
    <submittedName>
        <fullName evidence="2">Putative secreted protein</fullName>
    </submittedName>
</protein>
<organism evidence="2">
    <name type="scientific">Ixodes ricinus</name>
    <name type="common">Common tick</name>
    <name type="synonym">Acarus ricinus</name>
    <dbReference type="NCBI Taxonomy" id="34613"/>
    <lineage>
        <taxon>Eukaryota</taxon>
        <taxon>Metazoa</taxon>
        <taxon>Ecdysozoa</taxon>
        <taxon>Arthropoda</taxon>
        <taxon>Chelicerata</taxon>
        <taxon>Arachnida</taxon>
        <taxon>Acari</taxon>
        <taxon>Parasitiformes</taxon>
        <taxon>Ixodida</taxon>
        <taxon>Ixodoidea</taxon>
        <taxon>Ixodidae</taxon>
        <taxon>Ixodinae</taxon>
        <taxon>Ixodes</taxon>
    </lineage>
</organism>
<accession>A0A6B0UUS5</accession>
<feature type="signal peptide" evidence="1">
    <location>
        <begin position="1"/>
        <end position="19"/>
    </location>
</feature>
<sequence length="148" mass="15166">MGSFTGTTLSVLTVSFVAAAPSLSVLGSSLEVSVWFSLGAPSLSALGGSSDPLENNFPRVLPSLESVDSRFSAGGGTTSSTVFSKAASALSSVSSPLSSSLKWALMPLGSAPSVCFFNASATPDKLTVLMFRDPKWLSSSLLIKLRSP</sequence>
<evidence type="ECO:0000313" key="2">
    <source>
        <dbReference type="EMBL" id="MXU93563.1"/>
    </source>
</evidence>